<sequence length="222" mass="24929">MRQVSPHLIEIGTEHQALLEACLEKRSGCIIASNKPLKDMQQALAKQLVVESSDQGTCYLRFYSPMVTRALVDTQHNPTPSWPLADSLYVPHYHLNSWQCMPLNGVRQGITTTMHIQLAKQMQIQRTAYALRLSAAEGEISALTHYRFAQAVVGFAELTGVTFAEKDTWHSRLSDCLPLLSNIDWEAFFSDYQTPALALHALTVRTSQAEMLAPHLQERTHG</sequence>
<gene>
    <name evidence="2" type="ORF">LRP50_06475</name>
</gene>
<comment type="caution">
    <text evidence="2">The sequence shown here is derived from an EMBL/GenBank/DDBJ whole genome shotgun (WGS) entry which is preliminary data.</text>
</comment>
<organism evidence="2 3">
    <name type="scientific">Enterovibrio gelatinilyticus</name>
    <dbReference type="NCBI Taxonomy" id="2899819"/>
    <lineage>
        <taxon>Bacteria</taxon>
        <taxon>Pseudomonadati</taxon>
        <taxon>Pseudomonadota</taxon>
        <taxon>Gammaproteobacteria</taxon>
        <taxon>Vibrionales</taxon>
        <taxon>Vibrionaceae</taxon>
        <taxon>Enterovibrio</taxon>
    </lineage>
</organism>
<dbReference type="EMBL" id="JAJUBC010000005">
    <property type="protein sequence ID" value="MDD1792765.1"/>
    <property type="molecule type" value="Genomic_DNA"/>
</dbReference>
<dbReference type="InterPro" id="IPR025391">
    <property type="entry name" value="DUF4123"/>
</dbReference>
<dbReference type="Pfam" id="PF13503">
    <property type="entry name" value="DUF4123"/>
    <property type="match status" value="1"/>
</dbReference>
<protein>
    <submittedName>
        <fullName evidence="2">DUF4123 domain-containing protein</fullName>
    </submittedName>
</protein>
<feature type="domain" description="DUF4123" evidence="1">
    <location>
        <begin position="2"/>
        <end position="74"/>
    </location>
</feature>
<evidence type="ECO:0000313" key="2">
    <source>
        <dbReference type="EMBL" id="MDD1792765.1"/>
    </source>
</evidence>
<evidence type="ECO:0000259" key="1">
    <source>
        <dbReference type="Pfam" id="PF13503"/>
    </source>
</evidence>
<keyword evidence="3" id="KW-1185">Reference proteome</keyword>
<dbReference type="Proteomes" id="UP001149400">
    <property type="component" value="Unassembled WGS sequence"/>
</dbReference>
<proteinExistence type="predicted"/>
<accession>A0ABT5QXX7</accession>
<reference evidence="2" key="1">
    <citation type="submission" date="2021-12" db="EMBL/GenBank/DDBJ databases">
        <title>Enterovibrio ZSDZ35 sp. nov. and Enterovibrio ZSDZ42 sp. nov., isolated from coastal seawater in Qingdao.</title>
        <authorList>
            <person name="Zhang P."/>
        </authorList>
    </citation>
    <scope>NUCLEOTIDE SEQUENCE</scope>
    <source>
        <strain evidence="2">ZSDZ42</strain>
    </source>
</reference>
<evidence type="ECO:0000313" key="3">
    <source>
        <dbReference type="Proteomes" id="UP001149400"/>
    </source>
</evidence>
<name>A0ABT5QXX7_9GAMM</name>